<dbReference type="InterPro" id="IPR050779">
    <property type="entry name" value="Transglutaminase"/>
</dbReference>
<evidence type="ECO:0000256" key="40">
    <source>
        <dbReference type="ARBA" id="ARBA00048365"/>
    </source>
</evidence>
<evidence type="ECO:0000256" key="3">
    <source>
        <dbReference type="ARBA" id="ARBA00004236"/>
    </source>
</evidence>
<evidence type="ECO:0000256" key="21">
    <source>
        <dbReference type="ARBA" id="ARBA00023136"/>
    </source>
</evidence>
<dbReference type="InterPro" id="IPR002931">
    <property type="entry name" value="Transglutaminase-like"/>
</dbReference>
<dbReference type="SUPFAM" id="SSF49309">
    <property type="entry name" value="Transglutaminase, two C-terminal domains"/>
    <property type="match status" value="2"/>
</dbReference>
<keyword evidence="20" id="KW-0342">GTP-binding</keyword>
<evidence type="ECO:0000256" key="2">
    <source>
        <dbReference type="ARBA" id="ARBA00004173"/>
    </source>
</evidence>
<sequence length="687" mass="76272">MSQILDIERCDLDIKINSSSHHTELCGEERLIVRRGQPFNIILHLKLGSKKFKPGDTSFTLIVETGPLPRKESDTKVSFGLSDSTLVNEWSASATNDPSRNTVSVFISSSPNAPIGVYSLTLDQDGQKTSLGQFTLLFNAWCSRDAVYMRSETKRQEYVLAQYGQIYRGTHKRIKGKPWNFGQFGPGILDICLKILDENPKFVSDADKDCSGRRNPIYVTRVLSAMINSNDDRGVLVGNWKDYSDGVHPGTWIGSADILQQWTESGPVRYGQCWVFAALACTVSRALGIPCRVVTNFGSAHDSNANLIIENMYDEDGERISTGDSIWNFHVWVDSWMTRPDLGTEFDGWQTSDPTPQETSDGVFCCGPSSLKAIREGEMTKKYDAPFIFAEVNADVVDMVRLSNGKFAQFSGSTKSVGRFISTKAVGSDERHDITHKYKYPEGSKEERQVYEKAQHHNKLQQRGAEPGLHIKIKLADNMIVGSDFEVQAVLTNNSLEARTCTFLFFAKAVGYNGKLGDSCGFISDKVNVPSEEERRLSLRLEYDRYGSVITSDRLIQVSAITIDKQITHYHKAEKTIVLDEPDIEIKLVGEATVKQFVTAELTLFNPLPEPLQDCSFTVEGVGLIDGKPITTRIGDVGPKQEAKASVEFSPSSAGSSVLMVNFDSHKLKNIKSFINVVVKEGDSVDV</sequence>
<dbReference type="KEGG" id="cgob:115010928"/>
<name>A0A6J2Q206_COTGO</name>
<evidence type="ECO:0000256" key="9">
    <source>
        <dbReference type="ARBA" id="ARBA00022475"/>
    </source>
</evidence>
<dbReference type="InterPro" id="IPR013783">
    <property type="entry name" value="Ig-like_fold"/>
</dbReference>
<dbReference type="Pfam" id="PF00927">
    <property type="entry name" value="Transglut_C"/>
    <property type="match status" value="2"/>
</dbReference>
<keyword evidence="17" id="KW-0378">Hydrolase</keyword>
<feature type="binding site" evidence="42">
    <location>
        <position position="442"/>
    </location>
    <ligand>
        <name>Ca(2+)</name>
        <dbReference type="ChEBI" id="CHEBI:29108"/>
    </ligand>
</feature>
<evidence type="ECO:0000256" key="35">
    <source>
        <dbReference type="ARBA" id="ARBA00043104"/>
    </source>
</evidence>
<evidence type="ECO:0000256" key="26">
    <source>
        <dbReference type="ARBA" id="ARBA00036876"/>
    </source>
</evidence>
<dbReference type="Proteomes" id="UP000504630">
    <property type="component" value="Chromosome 7"/>
</dbReference>
<dbReference type="RefSeq" id="XP_029291699.1">
    <property type="nucleotide sequence ID" value="XM_029435839.1"/>
</dbReference>
<feature type="binding site" evidence="42">
    <location>
        <position position="395"/>
    </location>
    <ligand>
        <name>Ca(2+)</name>
        <dbReference type="ChEBI" id="CHEBI:29108"/>
    </ligand>
</feature>
<dbReference type="PANTHER" id="PTHR11590:SF6">
    <property type="entry name" value="PROTEIN-GLUTAMINE GAMMA-GLUTAMYLTRANSFERASE 2"/>
    <property type="match status" value="1"/>
</dbReference>
<evidence type="ECO:0000256" key="5">
    <source>
        <dbReference type="ARBA" id="ARBA00004498"/>
    </source>
</evidence>
<dbReference type="InterPro" id="IPR001102">
    <property type="entry name" value="Transglutaminase_N"/>
</dbReference>
<keyword evidence="23" id="KW-0012">Acyltransferase</keyword>
<keyword evidence="18 42" id="KW-0106">Calcium</keyword>
<feature type="active site" evidence="41">
    <location>
        <position position="330"/>
    </location>
</feature>
<dbReference type="EC" id="2.3.2.13" evidence="24"/>
<evidence type="ECO:0000259" key="43">
    <source>
        <dbReference type="SMART" id="SM00460"/>
    </source>
</evidence>
<evidence type="ECO:0000256" key="13">
    <source>
        <dbReference type="ARBA" id="ARBA00022670"/>
    </source>
</evidence>
<comment type="cofactor">
    <cofactor evidence="42">
        <name>Ca(2+)</name>
        <dbReference type="ChEBI" id="CHEBI:29108"/>
    </cofactor>
    <text evidence="42">Binds 1 Ca(2+) ion per subunit.</text>
</comment>
<dbReference type="Gene3D" id="3.90.260.10">
    <property type="entry name" value="Transglutaminase-like"/>
    <property type="match status" value="1"/>
</dbReference>
<evidence type="ECO:0000256" key="18">
    <source>
        <dbReference type="ARBA" id="ARBA00022837"/>
    </source>
</evidence>
<dbReference type="GO" id="GO:0005739">
    <property type="term" value="C:mitochondrion"/>
    <property type="evidence" value="ECO:0007669"/>
    <property type="project" value="UniProtKB-SubCell"/>
</dbReference>
<dbReference type="InterPro" id="IPR008958">
    <property type="entry name" value="Transglutaminase_C"/>
</dbReference>
<evidence type="ECO:0000256" key="4">
    <source>
        <dbReference type="ARBA" id="ARBA00004286"/>
    </source>
</evidence>
<dbReference type="InterPro" id="IPR023608">
    <property type="entry name" value="Transglutaminase_animal"/>
</dbReference>
<organism evidence="44 45">
    <name type="scientific">Cottoperca gobio</name>
    <name type="common">Frogmouth</name>
    <name type="synonym">Aphritis gobio</name>
    <dbReference type="NCBI Taxonomy" id="56716"/>
    <lineage>
        <taxon>Eukaryota</taxon>
        <taxon>Metazoa</taxon>
        <taxon>Chordata</taxon>
        <taxon>Craniata</taxon>
        <taxon>Vertebrata</taxon>
        <taxon>Euteleostomi</taxon>
        <taxon>Actinopterygii</taxon>
        <taxon>Neopterygii</taxon>
        <taxon>Teleostei</taxon>
        <taxon>Neoteleostei</taxon>
        <taxon>Acanthomorphata</taxon>
        <taxon>Eupercaria</taxon>
        <taxon>Perciformes</taxon>
        <taxon>Notothenioidei</taxon>
        <taxon>Bovichtidae</taxon>
        <taxon>Cottoperca</taxon>
    </lineage>
</organism>
<evidence type="ECO:0000256" key="27">
    <source>
        <dbReference type="ARBA" id="ARBA00039019"/>
    </source>
</evidence>
<dbReference type="InterPro" id="IPR036238">
    <property type="entry name" value="Transglutaminase_C_sf"/>
</dbReference>
<dbReference type="SMART" id="SM00460">
    <property type="entry name" value="TGc"/>
    <property type="match status" value="1"/>
</dbReference>
<evidence type="ECO:0000256" key="23">
    <source>
        <dbReference type="ARBA" id="ARBA00023315"/>
    </source>
</evidence>
<keyword evidence="9" id="KW-1003">Cell membrane</keyword>
<evidence type="ECO:0000256" key="1">
    <source>
        <dbReference type="ARBA" id="ARBA00004123"/>
    </source>
</evidence>
<comment type="catalytic activity">
    <reaction evidence="25">
        <text>L-glutaminyl-[protein] + serotonin = 5-serotonyl-L-glutamyl-[protein] + NH4(+)</text>
        <dbReference type="Rhea" id="RHEA:66552"/>
        <dbReference type="Rhea" id="RHEA-COMP:10207"/>
        <dbReference type="Rhea" id="RHEA-COMP:17052"/>
        <dbReference type="ChEBI" id="CHEBI:28938"/>
        <dbReference type="ChEBI" id="CHEBI:30011"/>
        <dbReference type="ChEBI" id="CHEBI:167174"/>
        <dbReference type="ChEBI" id="CHEBI:350546"/>
    </reaction>
    <physiologicalReaction direction="left-to-right" evidence="25">
        <dbReference type="Rhea" id="RHEA:66553"/>
    </physiologicalReaction>
</comment>
<protein>
    <recommendedName>
        <fullName evidence="28">Protein-glutamine gamma-glutamyltransferase 2</fullName>
        <ecNumber evidence="24">2.3.2.13</ecNumber>
        <ecNumber evidence="27">3.5.1.44</ecNumber>
    </recommendedName>
    <alternativeName>
        <fullName evidence="31">Isopeptidase TGM2</fullName>
    </alternativeName>
    <alternativeName>
        <fullName evidence="33">Protein-glutamine deamidase TGM2</fullName>
    </alternativeName>
    <alternativeName>
        <fullName evidence="32">Protein-glutamine dopaminyltransferase TGM2</fullName>
    </alternativeName>
    <alternativeName>
        <fullName evidence="35">Protein-glutamine histaminyltransferase TGM2</fullName>
    </alternativeName>
    <alternativeName>
        <fullName evidence="36">Protein-glutamine noradrenalinyltransferase TGM2</fullName>
    </alternativeName>
    <alternativeName>
        <fullName evidence="34">Protein-glutamine serotonyltransferase TGM2</fullName>
    </alternativeName>
    <alternativeName>
        <fullName evidence="30">Tissue transglutaminase</fullName>
    </alternativeName>
    <alternativeName>
        <fullName evidence="29">Transglutaminase-2</fullName>
    </alternativeName>
</protein>
<dbReference type="GO" id="GO:0005886">
    <property type="term" value="C:plasma membrane"/>
    <property type="evidence" value="ECO:0007669"/>
    <property type="project" value="UniProtKB-SubCell"/>
</dbReference>
<evidence type="ECO:0000256" key="14">
    <source>
        <dbReference type="ARBA" id="ARBA00022679"/>
    </source>
</evidence>
<keyword evidence="19" id="KW-0496">Mitochondrion</keyword>
<dbReference type="GO" id="GO:0008233">
    <property type="term" value="F:peptidase activity"/>
    <property type="evidence" value="ECO:0007669"/>
    <property type="project" value="UniProtKB-KW"/>
</dbReference>
<evidence type="ECO:0000256" key="30">
    <source>
        <dbReference type="ARBA" id="ARBA00041677"/>
    </source>
</evidence>
<evidence type="ECO:0000256" key="16">
    <source>
        <dbReference type="ARBA" id="ARBA00022741"/>
    </source>
</evidence>
<evidence type="ECO:0000256" key="11">
    <source>
        <dbReference type="ARBA" id="ARBA00022525"/>
    </source>
</evidence>
<keyword evidence="12" id="KW-0272">Extracellular matrix</keyword>
<dbReference type="SUPFAM" id="SSF81296">
    <property type="entry name" value="E set domains"/>
    <property type="match status" value="1"/>
</dbReference>
<dbReference type="GO" id="GO:0046872">
    <property type="term" value="F:metal ion binding"/>
    <property type="evidence" value="ECO:0007669"/>
    <property type="project" value="UniProtKB-KW"/>
</dbReference>
<evidence type="ECO:0000256" key="29">
    <source>
        <dbReference type="ARBA" id="ARBA00041650"/>
    </source>
</evidence>
<evidence type="ECO:0000256" key="25">
    <source>
        <dbReference type="ARBA" id="ARBA00036377"/>
    </source>
</evidence>
<evidence type="ECO:0000313" key="44">
    <source>
        <dbReference type="Proteomes" id="UP000504630"/>
    </source>
</evidence>
<comment type="similarity">
    <text evidence="7">Belongs to the transglutaminase superfamily. Transglutaminase family.</text>
</comment>
<dbReference type="GeneID" id="115010928"/>
<evidence type="ECO:0000256" key="34">
    <source>
        <dbReference type="ARBA" id="ARBA00042912"/>
    </source>
</evidence>
<evidence type="ECO:0000256" key="41">
    <source>
        <dbReference type="PIRSR" id="PIRSR000459-1"/>
    </source>
</evidence>
<dbReference type="PANTHER" id="PTHR11590">
    <property type="entry name" value="PROTEIN-GLUTAMINE GAMMA-GLUTAMYLTRANSFERASE"/>
    <property type="match status" value="1"/>
</dbReference>
<dbReference type="GO" id="GO:0005694">
    <property type="term" value="C:chromosome"/>
    <property type="evidence" value="ECO:0007669"/>
    <property type="project" value="UniProtKB-SubCell"/>
</dbReference>
<dbReference type="InterPro" id="IPR014756">
    <property type="entry name" value="Ig_E-set"/>
</dbReference>
<comment type="catalytic activity">
    <reaction evidence="26">
        <text>L-glutaminyl-[protein] + L-lysyl-[protein] = [protein]-L-lysyl-N(6)-5-L-glutamyl-[protein] + NH4(+)</text>
        <dbReference type="Rhea" id="RHEA:54816"/>
        <dbReference type="Rhea" id="RHEA-COMP:9752"/>
        <dbReference type="Rhea" id="RHEA-COMP:10207"/>
        <dbReference type="Rhea" id="RHEA-COMP:14005"/>
        <dbReference type="ChEBI" id="CHEBI:28938"/>
        <dbReference type="ChEBI" id="CHEBI:29969"/>
        <dbReference type="ChEBI" id="CHEBI:30011"/>
        <dbReference type="ChEBI" id="CHEBI:138370"/>
        <dbReference type="EC" id="2.3.2.13"/>
    </reaction>
    <physiologicalReaction direction="left-to-right" evidence="26">
        <dbReference type="Rhea" id="RHEA:54817"/>
    </physiologicalReaction>
</comment>
<dbReference type="FunFam" id="2.60.40.10:FF:000090">
    <property type="entry name" value="Protein-glutamine gamma-glutamyltransferase 2"/>
    <property type="match status" value="1"/>
</dbReference>
<reference evidence="45" key="1">
    <citation type="submission" date="2025-08" db="UniProtKB">
        <authorList>
            <consortium name="RefSeq"/>
        </authorList>
    </citation>
    <scope>IDENTIFICATION</scope>
</reference>
<evidence type="ECO:0000256" key="15">
    <source>
        <dbReference type="ARBA" id="ARBA00022723"/>
    </source>
</evidence>
<dbReference type="SUPFAM" id="SSF54001">
    <property type="entry name" value="Cysteine proteinases"/>
    <property type="match status" value="1"/>
</dbReference>
<dbReference type="GO" id="GO:0005829">
    <property type="term" value="C:cytosol"/>
    <property type="evidence" value="ECO:0007669"/>
    <property type="project" value="UniProtKB-SubCell"/>
</dbReference>
<evidence type="ECO:0000256" key="33">
    <source>
        <dbReference type="ARBA" id="ARBA00042239"/>
    </source>
</evidence>
<evidence type="ECO:0000256" key="20">
    <source>
        <dbReference type="ARBA" id="ARBA00023134"/>
    </source>
</evidence>
<keyword evidence="8" id="KW-0158">Chromosome</keyword>
<dbReference type="InParanoid" id="A0A6J2Q206"/>
<keyword evidence="13" id="KW-0645">Protease</keyword>
<dbReference type="GO" id="GO:0003810">
    <property type="term" value="F:protein-glutamine gamma-glutamyltransferase activity"/>
    <property type="evidence" value="ECO:0007669"/>
    <property type="project" value="UniProtKB-EC"/>
</dbReference>
<feature type="binding site" evidence="42">
    <location>
        <position position="447"/>
    </location>
    <ligand>
        <name>Ca(2+)</name>
        <dbReference type="ChEBI" id="CHEBI:29108"/>
    </ligand>
</feature>
<dbReference type="GO" id="GO:0005525">
    <property type="term" value="F:GTP binding"/>
    <property type="evidence" value="ECO:0007669"/>
    <property type="project" value="UniProtKB-KW"/>
</dbReference>
<keyword evidence="11" id="KW-0964">Secreted</keyword>
<dbReference type="AlphaFoldDB" id="A0A6J2Q206"/>
<dbReference type="PIRSF" id="PIRSF000459">
    <property type="entry name" value="TGM_EBP42"/>
    <property type="match status" value="1"/>
</dbReference>
<dbReference type="Pfam" id="PF01841">
    <property type="entry name" value="Transglut_core"/>
    <property type="match status" value="1"/>
</dbReference>
<comment type="subcellular location">
    <subcellularLocation>
        <location evidence="3">Cell membrane</location>
    </subcellularLocation>
    <subcellularLocation>
        <location evidence="4">Chromosome</location>
    </subcellularLocation>
    <subcellularLocation>
        <location evidence="6">Cytoplasm</location>
        <location evidence="6">Cytosol</location>
    </subcellularLocation>
    <subcellularLocation>
        <location evidence="2">Mitochondrion</location>
    </subcellularLocation>
    <subcellularLocation>
        <location evidence="1">Nucleus</location>
    </subcellularLocation>
    <subcellularLocation>
        <location evidence="5">Secreted</location>
        <location evidence="5">Extracellular space</location>
        <location evidence="5">Extracellular matrix</location>
    </subcellularLocation>
</comment>
<dbReference type="Pfam" id="PF00868">
    <property type="entry name" value="Transglut_N"/>
    <property type="match status" value="1"/>
</dbReference>
<keyword evidence="22" id="KW-0539">Nucleus</keyword>
<keyword evidence="16" id="KW-0547">Nucleotide-binding</keyword>
<evidence type="ECO:0000256" key="8">
    <source>
        <dbReference type="ARBA" id="ARBA00022454"/>
    </source>
</evidence>
<proteinExistence type="inferred from homology"/>
<feature type="active site" evidence="41">
    <location>
        <position position="273"/>
    </location>
</feature>
<keyword evidence="21" id="KW-0472">Membrane</keyword>
<evidence type="ECO:0000256" key="10">
    <source>
        <dbReference type="ARBA" id="ARBA00022490"/>
    </source>
</evidence>
<evidence type="ECO:0000256" key="36">
    <source>
        <dbReference type="ARBA" id="ARBA00043138"/>
    </source>
</evidence>
<evidence type="ECO:0000256" key="17">
    <source>
        <dbReference type="ARBA" id="ARBA00022801"/>
    </source>
</evidence>
<keyword evidence="44" id="KW-1185">Reference proteome</keyword>
<feature type="domain" description="Transglutaminase-like" evidence="43">
    <location>
        <begin position="265"/>
        <end position="356"/>
    </location>
</feature>
<dbReference type="InterPro" id="IPR038765">
    <property type="entry name" value="Papain-like_cys_pep_sf"/>
</dbReference>
<gene>
    <name evidence="45" type="primary">LOC115010928</name>
</gene>
<comment type="catalytic activity">
    <reaction evidence="38">
        <text>L-glutaminyl-[protein] + histamine = 5-histaminyl-L-glutamyl-[protein] + NH4(+)</text>
        <dbReference type="Rhea" id="RHEA:66564"/>
        <dbReference type="Rhea" id="RHEA-COMP:10207"/>
        <dbReference type="Rhea" id="RHEA-COMP:17056"/>
        <dbReference type="ChEBI" id="CHEBI:28938"/>
        <dbReference type="ChEBI" id="CHEBI:30011"/>
        <dbReference type="ChEBI" id="CHEBI:58432"/>
        <dbReference type="ChEBI" id="CHEBI:167179"/>
    </reaction>
    <physiologicalReaction direction="left-to-right" evidence="38">
        <dbReference type="Rhea" id="RHEA:66565"/>
    </physiologicalReaction>
</comment>
<dbReference type="InterPro" id="IPR036985">
    <property type="entry name" value="Transglutaminase-like_sf"/>
</dbReference>
<evidence type="ECO:0000256" key="6">
    <source>
        <dbReference type="ARBA" id="ARBA00004514"/>
    </source>
</evidence>
<dbReference type="GO" id="GO:0006508">
    <property type="term" value="P:proteolysis"/>
    <property type="evidence" value="ECO:0007669"/>
    <property type="project" value="UniProtKB-KW"/>
</dbReference>
<evidence type="ECO:0000256" key="31">
    <source>
        <dbReference type="ARBA" id="ARBA00042099"/>
    </source>
</evidence>
<dbReference type="GO" id="GO:0005634">
    <property type="term" value="C:nucleus"/>
    <property type="evidence" value="ECO:0007669"/>
    <property type="project" value="UniProtKB-SubCell"/>
</dbReference>
<evidence type="ECO:0000313" key="45">
    <source>
        <dbReference type="RefSeq" id="XP_029291699.1"/>
    </source>
</evidence>
<evidence type="ECO:0000256" key="32">
    <source>
        <dbReference type="ARBA" id="ARBA00042105"/>
    </source>
</evidence>
<accession>A0A6J2Q206</accession>
<evidence type="ECO:0000256" key="7">
    <source>
        <dbReference type="ARBA" id="ARBA00005968"/>
    </source>
</evidence>
<keyword evidence="10" id="KW-0963">Cytoplasm</keyword>
<comment type="catalytic activity">
    <reaction evidence="40">
        <text>L-glutaminyl-[protein] + dopamine = 5-dopaminyl-L-glutamyl-[protein] + NH4(+)</text>
        <dbReference type="Rhea" id="RHEA:66556"/>
        <dbReference type="Rhea" id="RHEA-COMP:10207"/>
        <dbReference type="Rhea" id="RHEA-COMP:17053"/>
        <dbReference type="ChEBI" id="CHEBI:28938"/>
        <dbReference type="ChEBI" id="CHEBI:30011"/>
        <dbReference type="ChEBI" id="CHEBI:59905"/>
        <dbReference type="ChEBI" id="CHEBI:167175"/>
    </reaction>
    <physiologicalReaction direction="left-to-right" evidence="40">
        <dbReference type="Rhea" id="RHEA:66557"/>
    </physiologicalReaction>
</comment>
<dbReference type="GO" id="GO:0050568">
    <property type="term" value="F:protein-glutamine glutaminase activity"/>
    <property type="evidence" value="ECO:0007669"/>
    <property type="project" value="UniProtKB-EC"/>
</dbReference>
<keyword evidence="14" id="KW-0808">Transferase</keyword>
<keyword evidence="15 42" id="KW-0479">Metal-binding</keyword>
<comment type="catalytic activity">
    <reaction evidence="37">
        <text>L-glutaminyl-[protein] + H2O = L-glutamyl-[protein] + NH4(+)</text>
        <dbReference type="Rhea" id="RHEA:16441"/>
        <dbReference type="Rhea" id="RHEA-COMP:10207"/>
        <dbReference type="Rhea" id="RHEA-COMP:10208"/>
        <dbReference type="ChEBI" id="CHEBI:15377"/>
        <dbReference type="ChEBI" id="CHEBI:28938"/>
        <dbReference type="ChEBI" id="CHEBI:29973"/>
        <dbReference type="ChEBI" id="CHEBI:30011"/>
        <dbReference type="EC" id="3.5.1.44"/>
    </reaction>
    <physiologicalReaction direction="left-to-right" evidence="37">
        <dbReference type="Rhea" id="RHEA:16442"/>
    </physiologicalReaction>
</comment>
<evidence type="ECO:0000256" key="39">
    <source>
        <dbReference type="ARBA" id="ARBA00048230"/>
    </source>
</evidence>
<feature type="binding site" evidence="42">
    <location>
        <position position="393"/>
    </location>
    <ligand>
        <name>Ca(2+)</name>
        <dbReference type="ChEBI" id="CHEBI:29108"/>
    </ligand>
</feature>
<evidence type="ECO:0000256" key="28">
    <source>
        <dbReference type="ARBA" id="ARBA00040561"/>
    </source>
</evidence>
<evidence type="ECO:0000256" key="24">
    <source>
        <dbReference type="ARBA" id="ARBA00024222"/>
    </source>
</evidence>
<dbReference type="EC" id="3.5.1.44" evidence="27"/>
<dbReference type="Gene3D" id="2.60.40.10">
    <property type="entry name" value="Immunoglobulins"/>
    <property type="match status" value="3"/>
</dbReference>
<evidence type="ECO:0000256" key="42">
    <source>
        <dbReference type="PIRSR" id="PIRSR000459-2"/>
    </source>
</evidence>
<evidence type="ECO:0000256" key="12">
    <source>
        <dbReference type="ARBA" id="ARBA00022530"/>
    </source>
</evidence>
<dbReference type="FunFam" id="3.90.260.10:FF:000001">
    <property type="entry name" value="Protein-glutamine gamma-glutamyltransferase 2"/>
    <property type="match status" value="1"/>
</dbReference>
<comment type="catalytic activity">
    <reaction evidence="39">
        <text>L-glutaminyl-[protein] + (R)-noradrenaline = 5-(R)-noradrenalinyl-L-glutamyl-[protein] + NH4(+)</text>
        <dbReference type="Rhea" id="RHEA:66560"/>
        <dbReference type="Rhea" id="RHEA-COMP:10207"/>
        <dbReference type="Rhea" id="RHEA-COMP:17054"/>
        <dbReference type="ChEBI" id="CHEBI:28938"/>
        <dbReference type="ChEBI" id="CHEBI:30011"/>
        <dbReference type="ChEBI" id="CHEBI:72587"/>
        <dbReference type="ChEBI" id="CHEBI:167178"/>
    </reaction>
    <physiologicalReaction direction="left-to-right" evidence="39">
        <dbReference type="Rhea" id="RHEA:66561"/>
    </physiologicalReaction>
</comment>
<dbReference type="OrthoDB" id="437511at2759"/>
<evidence type="ECO:0000256" key="37">
    <source>
        <dbReference type="ARBA" id="ARBA00047868"/>
    </source>
</evidence>
<evidence type="ECO:0000256" key="38">
    <source>
        <dbReference type="ARBA" id="ARBA00047876"/>
    </source>
</evidence>
<feature type="active site" evidence="41">
    <location>
        <position position="353"/>
    </location>
</feature>
<evidence type="ECO:0000256" key="22">
    <source>
        <dbReference type="ARBA" id="ARBA00023242"/>
    </source>
</evidence>
<dbReference type="GO" id="GO:0007399">
    <property type="term" value="P:nervous system development"/>
    <property type="evidence" value="ECO:0007669"/>
    <property type="project" value="UniProtKB-ARBA"/>
</dbReference>
<evidence type="ECO:0000256" key="19">
    <source>
        <dbReference type="ARBA" id="ARBA00023128"/>
    </source>
</evidence>